<dbReference type="Proteomes" id="UP000765509">
    <property type="component" value="Unassembled WGS sequence"/>
</dbReference>
<accession>A0A9Q3CJ96</accession>
<evidence type="ECO:0000256" key="1">
    <source>
        <dbReference type="ARBA" id="ARBA00022664"/>
    </source>
</evidence>
<organism evidence="3 4">
    <name type="scientific">Austropuccinia psidii MF-1</name>
    <dbReference type="NCBI Taxonomy" id="1389203"/>
    <lineage>
        <taxon>Eukaryota</taxon>
        <taxon>Fungi</taxon>
        <taxon>Dikarya</taxon>
        <taxon>Basidiomycota</taxon>
        <taxon>Pucciniomycotina</taxon>
        <taxon>Pucciniomycetes</taxon>
        <taxon>Pucciniales</taxon>
        <taxon>Sphaerophragmiaceae</taxon>
        <taxon>Austropuccinia</taxon>
    </lineage>
</organism>
<dbReference type="AlphaFoldDB" id="A0A9Q3CJ96"/>
<dbReference type="EMBL" id="AVOT02007521">
    <property type="protein sequence ID" value="MBW0484085.1"/>
    <property type="molecule type" value="Genomic_DNA"/>
</dbReference>
<keyword evidence="4" id="KW-1185">Reference proteome</keyword>
<keyword evidence="1" id="KW-0507">mRNA processing</keyword>
<evidence type="ECO:0000256" key="2">
    <source>
        <dbReference type="SAM" id="MobiDB-lite"/>
    </source>
</evidence>
<feature type="compositionally biased region" description="Polar residues" evidence="2">
    <location>
        <begin position="85"/>
        <end position="95"/>
    </location>
</feature>
<gene>
    <name evidence="3" type="ORF">O181_023800</name>
</gene>
<evidence type="ECO:0000313" key="3">
    <source>
        <dbReference type="EMBL" id="MBW0484085.1"/>
    </source>
</evidence>
<dbReference type="InterPro" id="IPR036875">
    <property type="entry name" value="Znf_CCHC_sf"/>
</dbReference>
<comment type="caution">
    <text evidence="3">The sequence shown here is derived from an EMBL/GenBank/DDBJ whole genome shotgun (WGS) entry which is preliminary data.</text>
</comment>
<sequence>MSFKNDKYSVDKDSYEWCLRKSKRLKFIDPQMNIQMRNHKILTQMPGELEHALKFRCNQSCTLDDIANTLQDVRKRTKIGKYSKSRSSSFKNKQPSRVDFKDKPKEKMAEVTKKKHTCHKCVSTDHYVNNCPEAKRKVYSIEKVLEEESPTE</sequence>
<feature type="region of interest" description="Disordered" evidence="2">
    <location>
        <begin position="78"/>
        <end position="105"/>
    </location>
</feature>
<dbReference type="SUPFAM" id="SSF57756">
    <property type="entry name" value="Retrovirus zinc finger-like domains"/>
    <property type="match status" value="1"/>
</dbReference>
<feature type="compositionally biased region" description="Basic and acidic residues" evidence="2">
    <location>
        <begin position="96"/>
        <end position="105"/>
    </location>
</feature>
<proteinExistence type="predicted"/>
<dbReference type="GO" id="GO:0006397">
    <property type="term" value="P:mRNA processing"/>
    <property type="evidence" value="ECO:0007669"/>
    <property type="project" value="UniProtKB-KW"/>
</dbReference>
<protein>
    <recommendedName>
        <fullName evidence="5">CCHC-type domain-containing protein</fullName>
    </recommendedName>
</protein>
<dbReference type="GO" id="GO:0008270">
    <property type="term" value="F:zinc ion binding"/>
    <property type="evidence" value="ECO:0007669"/>
    <property type="project" value="InterPro"/>
</dbReference>
<evidence type="ECO:0000313" key="4">
    <source>
        <dbReference type="Proteomes" id="UP000765509"/>
    </source>
</evidence>
<name>A0A9Q3CJ96_9BASI</name>
<evidence type="ECO:0008006" key="5">
    <source>
        <dbReference type="Google" id="ProtNLM"/>
    </source>
</evidence>
<reference evidence="3" key="1">
    <citation type="submission" date="2021-03" db="EMBL/GenBank/DDBJ databases">
        <title>Draft genome sequence of rust myrtle Austropuccinia psidii MF-1, a brazilian biotype.</title>
        <authorList>
            <person name="Quecine M.C."/>
            <person name="Pachon D.M.R."/>
            <person name="Bonatelli M.L."/>
            <person name="Correr F.H."/>
            <person name="Franceschini L.M."/>
            <person name="Leite T.F."/>
            <person name="Margarido G.R.A."/>
            <person name="Almeida C.A."/>
            <person name="Ferrarezi J.A."/>
            <person name="Labate C.A."/>
        </authorList>
    </citation>
    <scope>NUCLEOTIDE SEQUENCE</scope>
    <source>
        <strain evidence="3">MF-1</strain>
    </source>
</reference>
<dbReference type="GO" id="GO:0003676">
    <property type="term" value="F:nucleic acid binding"/>
    <property type="evidence" value="ECO:0007669"/>
    <property type="project" value="InterPro"/>
</dbReference>